<accession>A0ABT8YBR2</accession>
<keyword evidence="1" id="KW-1133">Transmembrane helix</keyword>
<dbReference type="Proteomes" id="UP001169764">
    <property type="component" value="Unassembled WGS sequence"/>
</dbReference>
<gene>
    <name evidence="2" type="ORF">Q4F19_15380</name>
</gene>
<keyword evidence="1" id="KW-0472">Membrane</keyword>
<feature type="transmembrane region" description="Helical" evidence="1">
    <location>
        <begin position="162"/>
        <end position="180"/>
    </location>
</feature>
<sequence>MRHLVARDRRLASGDDVGNHSRMAGGTIRHLWLGFALAFAIMVAGFWPTAIGGAGGPLDGLRIVHGTLAATWMAMLVAQSWLAGWWRLTWHRRIGWSSVAIVPALVLSSILVVQDELRHSTYFAPDLRITLTWLDLCSLVLFCGLWAAAIATRRRWQRHARWVGCTVLVVLPPVLGRLLGGPFGSLTAALPPTYAIVSAIPLALIVRDRLRGGYPLPYAITFAGIAAPAATMFAAPHWVWFVAFCEAIGPVG</sequence>
<comment type="caution">
    <text evidence="2">The sequence shown here is derived from an EMBL/GenBank/DDBJ whole genome shotgun (WGS) entry which is preliminary data.</text>
</comment>
<feature type="transmembrane region" description="Helical" evidence="1">
    <location>
        <begin position="94"/>
        <end position="113"/>
    </location>
</feature>
<feature type="transmembrane region" description="Helical" evidence="1">
    <location>
        <begin position="218"/>
        <end position="240"/>
    </location>
</feature>
<feature type="transmembrane region" description="Helical" evidence="1">
    <location>
        <begin position="133"/>
        <end position="150"/>
    </location>
</feature>
<feature type="transmembrane region" description="Helical" evidence="1">
    <location>
        <begin position="63"/>
        <end position="82"/>
    </location>
</feature>
<evidence type="ECO:0000313" key="2">
    <source>
        <dbReference type="EMBL" id="MDO6415772.1"/>
    </source>
</evidence>
<evidence type="ECO:0000313" key="3">
    <source>
        <dbReference type="Proteomes" id="UP001169764"/>
    </source>
</evidence>
<keyword evidence="3" id="KW-1185">Reference proteome</keyword>
<proteinExistence type="predicted"/>
<protein>
    <submittedName>
        <fullName evidence="2">Uncharacterized protein</fullName>
    </submittedName>
</protein>
<reference evidence="2" key="1">
    <citation type="submission" date="2023-07" db="EMBL/GenBank/DDBJ databases">
        <authorList>
            <person name="Kim M."/>
        </authorList>
    </citation>
    <scope>NUCLEOTIDE SEQUENCE</scope>
    <source>
        <strain evidence="2">BIUV-7</strain>
    </source>
</reference>
<evidence type="ECO:0000256" key="1">
    <source>
        <dbReference type="SAM" id="Phobius"/>
    </source>
</evidence>
<name>A0ABT8YBR2_9SPHN</name>
<feature type="transmembrane region" description="Helical" evidence="1">
    <location>
        <begin position="31"/>
        <end position="51"/>
    </location>
</feature>
<keyword evidence="1" id="KW-0812">Transmembrane</keyword>
<feature type="transmembrane region" description="Helical" evidence="1">
    <location>
        <begin position="186"/>
        <end position="206"/>
    </location>
</feature>
<dbReference type="EMBL" id="JAUOTP010000007">
    <property type="protein sequence ID" value="MDO6415772.1"/>
    <property type="molecule type" value="Genomic_DNA"/>
</dbReference>
<organism evidence="2 3">
    <name type="scientific">Sphingomonas natans</name>
    <dbReference type="NCBI Taxonomy" id="3063330"/>
    <lineage>
        <taxon>Bacteria</taxon>
        <taxon>Pseudomonadati</taxon>
        <taxon>Pseudomonadota</taxon>
        <taxon>Alphaproteobacteria</taxon>
        <taxon>Sphingomonadales</taxon>
        <taxon>Sphingomonadaceae</taxon>
        <taxon>Sphingomonas</taxon>
    </lineage>
</organism>